<name>A0A6A5U3F7_9PLEO</name>
<gene>
    <name evidence="3" type="ORF">CC80DRAFT_440955</name>
</gene>
<reference evidence="3" key="1">
    <citation type="journal article" date="2020" name="Stud. Mycol.">
        <title>101 Dothideomycetes genomes: a test case for predicting lifestyles and emergence of pathogens.</title>
        <authorList>
            <person name="Haridas S."/>
            <person name="Albert R."/>
            <person name="Binder M."/>
            <person name="Bloem J."/>
            <person name="Labutti K."/>
            <person name="Salamov A."/>
            <person name="Andreopoulos B."/>
            <person name="Baker S."/>
            <person name="Barry K."/>
            <person name="Bills G."/>
            <person name="Bluhm B."/>
            <person name="Cannon C."/>
            <person name="Castanera R."/>
            <person name="Culley D."/>
            <person name="Daum C."/>
            <person name="Ezra D."/>
            <person name="Gonzalez J."/>
            <person name="Henrissat B."/>
            <person name="Kuo A."/>
            <person name="Liang C."/>
            <person name="Lipzen A."/>
            <person name="Lutzoni F."/>
            <person name="Magnuson J."/>
            <person name="Mondo S."/>
            <person name="Nolan M."/>
            <person name="Ohm R."/>
            <person name="Pangilinan J."/>
            <person name="Park H.-J."/>
            <person name="Ramirez L."/>
            <person name="Alfaro M."/>
            <person name="Sun H."/>
            <person name="Tritt A."/>
            <person name="Yoshinaga Y."/>
            <person name="Zwiers L.-H."/>
            <person name="Turgeon B."/>
            <person name="Goodwin S."/>
            <person name="Spatafora J."/>
            <person name="Crous P."/>
            <person name="Grigoriev I."/>
        </authorList>
    </citation>
    <scope>NUCLEOTIDE SEQUENCE</scope>
    <source>
        <strain evidence="3">CBS 675.92</strain>
    </source>
</reference>
<dbReference type="OrthoDB" id="202545at2759"/>
<keyword evidence="2" id="KW-1133">Transmembrane helix</keyword>
<evidence type="ECO:0000256" key="1">
    <source>
        <dbReference type="SAM" id="MobiDB-lite"/>
    </source>
</evidence>
<keyword evidence="2" id="KW-0472">Membrane</keyword>
<dbReference type="PANTHER" id="PTHR42044">
    <property type="entry name" value="DUF676 DOMAIN-CONTAINING PROTEIN-RELATED"/>
    <property type="match status" value="1"/>
</dbReference>
<feature type="region of interest" description="Disordered" evidence="1">
    <location>
        <begin position="13"/>
        <end position="35"/>
    </location>
</feature>
<accession>A0A6A5U3F7</accession>
<feature type="region of interest" description="Disordered" evidence="1">
    <location>
        <begin position="283"/>
        <end position="310"/>
    </location>
</feature>
<organism evidence="3 4">
    <name type="scientific">Byssothecium circinans</name>
    <dbReference type="NCBI Taxonomy" id="147558"/>
    <lineage>
        <taxon>Eukaryota</taxon>
        <taxon>Fungi</taxon>
        <taxon>Dikarya</taxon>
        <taxon>Ascomycota</taxon>
        <taxon>Pezizomycotina</taxon>
        <taxon>Dothideomycetes</taxon>
        <taxon>Pleosporomycetidae</taxon>
        <taxon>Pleosporales</taxon>
        <taxon>Massarineae</taxon>
        <taxon>Massarinaceae</taxon>
        <taxon>Byssothecium</taxon>
    </lineage>
</organism>
<protein>
    <submittedName>
        <fullName evidence="3">Uncharacterized protein</fullName>
    </submittedName>
</protein>
<dbReference type="EMBL" id="ML976985">
    <property type="protein sequence ID" value="KAF1959451.1"/>
    <property type="molecule type" value="Genomic_DNA"/>
</dbReference>
<evidence type="ECO:0000256" key="2">
    <source>
        <dbReference type="SAM" id="Phobius"/>
    </source>
</evidence>
<sequence>MKVTLLPPQLSLAISSPRSPKSPTNSADTDDSPKPIPYTGSPIHLLLSDLALLLRHIRFIPNILLPLTSPSTTPLDELYPSAQNLVSLGLHVFLLLFQGVFLVTLPGVVLVPLWMGMGYVAAVWGVVWGVSRVLNGRGEERWSCVDLGGGDGEVEREGERWVFLNGVGVGHHWLQSNLNLLALTFRRPILGLHNRTYGIFFDLLQCILERCFCYATTDIRRSYAVLRRELLKSENRKVVLILHSQGGMEGGLILDWLLGELPHDTIHKLEIYTFGSAANHFNNPPRSSTSTSTSTSSSQHCSPPPSAPPTNAVRHIEHYLNAHEFVARWGALTFARLPNRFMGRLFIRPATGHLLNQHYLSVMFPRGEDGRVLDENAFMDMEVEVGGEGESGDGEDRNARASFMEMLSSDGDVQGGVEVVEDGRDAGHGLGGGEVVRVRRFSRLWGYRNG</sequence>
<proteinExistence type="predicted"/>
<feature type="non-terminal residue" evidence="3">
    <location>
        <position position="450"/>
    </location>
</feature>
<dbReference type="AlphaFoldDB" id="A0A6A5U3F7"/>
<dbReference type="PANTHER" id="PTHR42044:SF2">
    <property type="entry name" value="DUF676 DOMAIN-CONTAINING PROTEIN"/>
    <property type="match status" value="1"/>
</dbReference>
<evidence type="ECO:0000313" key="3">
    <source>
        <dbReference type="EMBL" id="KAF1959451.1"/>
    </source>
</evidence>
<keyword evidence="2" id="KW-0812">Transmembrane</keyword>
<feature type="compositionally biased region" description="Low complexity" evidence="1">
    <location>
        <begin position="284"/>
        <end position="301"/>
    </location>
</feature>
<evidence type="ECO:0000313" key="4">
    <source>
        <dbReference type="Proteomes" id="UP000800035"/>
    </source>
</evidence>
<feature type="compositionally biased region" description="Polar residues" evidence="1">
    <location>
        <begin position="13"/>
        <end position="27"/>
    </location>
</feature>
<keyword evidence="4" id="KW-1185">Reference proteome</keyword>
<dbReference type="Proteomes" id="UP000800035">
    <property type="component" value="Unassembled WGS sequence"/>
</dbReference>
<feature type="transmembrane region" description="Helical" evidence="2">
    <location>
        <begin position="85"/>
        <end position="105"/>
    </location>
</feature>